<dbReference type="Pfam" id="PF02518">
    <property type="entry name" value="HATPase_c"/>
    <property type="match status" value="1"/>
</dbReference>
<sequence length="860" mass="92869">MKQTPRPRGRARSIRARVLSIALVPSFALLLIGATLAGYLIYQSVKLKDFADQARESVMPVAGFVTAVQEERRLTLEQLAAPADERRPLDEPRQETDQAREAVTAAIGELADGAPPAVSDAAGRLSELTAQLAVNRAQADAGQLSPKATFDYYNELLDVCAAALQGAARDAPDAEVAAEQVTALQLFASAEGMARGHALATVADRGEGFSAEDFRGYVEEIGGYHSQLTAAVPGMAPEVRASYDQLVAGDPWAKVTTVENTFVERGLDQPGGRAEPLPVEPAEWQAAARQVADQLLQLYTQHTAAATVLGTAAAEDSLITTLIGATAVVLAAVTAFLVALRLSNRLVGRLQRLREETFDLADERLPRIVERLRTGRPVDLDDEVAPLYHGTDEIGQVAEAFNTAQFTAVAAAVQEAETREGTRTVFLDIAHRSQVIAHKQLEVLDEAERRQEDPEHLDLLFKLDHFATRARRNAENLIILGGERPGRQWRNPVPVVDVARSALSETEDYTRVAVGQFPPVAVDGAVVADLIHLLAELVDNATTYSPPESPVRLIGNASGRDLVLEVEDQGLGIDPARLTEFNATLDDPPDFSVMALSSEPRLGLFVVGQLAVRHGISVTLRESVYGGVRAVVLVPEELLTESAAPAQPEPEAPRRAQPDEGAAAPRLPRPRRRPRPYRAPVTGPPKPYAVPAFEPEPAPAAEPASVADPAPSPELPVRQPSRGPVARRSSAEETPEVTVQLDAVRSGEPAWPAVEEPAAEPEPAGGLFVDRHPAPSQAEQPPVAAHPPVFQQRSVAEPAPDGAPPPLPKRRRQRNLAPQLESPPQRHDEQDQWVSPERARQRLSAFQDGTRRARQEQRSQ</sequence>
<dbReference type="GO" id="GO:0005886">
    <property type="term" value="C:plasma membrane"/>
    <property type="evidence" value="ECO:0007669"/>
    <property type="project" value="TreeGrafter"/>
</dbReference>
<dbReference type="Pfam" id="PF08376">
    <property type="entry name" value="NIT"/>
    <property type="match status" value="1"/>
</dbReference>
<evidence type="ECO:0000256" key="1">
    <source>
        <dbReference type="ARBA" id="ARBA00000085"/>
    </source>
</evidence>
<feature type="region of interest" description="Disordered" evidence="6">
    <location>
        <begin position="642"/>
        <end position="860"/>
    </location>
</feature>
<evidence type="ECO:0000256" key="2">
    <source>
        <dbReference type="ARBA" id="ARBA00012438"/>
    </source>
</evidence>
<evidence type="ECO:0000256" key="5">
    <source>
        <dbReference type="ARBA" id="ARBA00022777"/>
    </source>
</evidence>
<dbReference type="InterPro" id="IPR003594">
    <property type="entry name" value="HATPase_dom"/>
</dbReference>
<dbReference type="EMBL" id="NKYE01000005">
    <property type="protein sequence ID" value="OZM73180.1"/>
    <property type="molecule type" value="Genomic_DNA"/>
</dbReference>
<keyword evidence="10" id="KW-1185">Reference proteome</keyword>
<feature type="compositionally biased region" description="Basic and acidic residues" evidence="6">
    <location>
        <begin position="849"/>
        <end position="860"/>
    </location>
</feature>
<dbReference type="AlphaFoldDB" id="A0A263D410"/>
<keyword evidence="7" id="KW-1133">Transmembrane helix</keyword>
<protein>
    <recommendedName>
        <fullName evidence="2">histidine kinase</fullName>
        <ecNumber evidence="2">2.7.13.3</ecNumber>
    </recommendedName>
</protein>
<keyword evidence="4" id="KW-0808">Transferase</keyword>
<dbReference type="Proteomes" id="UP000242444">
    <property type="component" value="Unassembled WGS sequence"/>
</dbReference>
<dbReference type="SMART" id="SM00387">
    <property type="entry name" value="HATPase_c"/>
    <property type="match status" value="1"/>
</dbReference>
<name>A0A263D410_9PSEU</name>
<dbReference type="InterPro" id="IPR013587">
    <property type="entry name" value="Nitrate/nitrite_sensing"/>
</dbReference>
<keyword evidence="3" id="KW-0597">Phosphoprotein</keyword>
<accession>A0A263D410</accession>
<feature type="compositionally biased region" description="Pro residues" evidence="6">
    <location>
        <begin position="682"/>
        <end position="700"/>
    </location>
</feature>
<keyword evidence="7" id="KW-0472">Membrane</keyword>
<dbReference type="OrthoDB" id="3502710at2"/>
<comment type="catalytic activity">
    <reaction evidence="1">
        <text>ATP + protein L-histidine = ADP + protein N-phospho-L-histidine.</text>
        <dbReference type="EC" id="2.7.13.3"/>
    </reaction>
</comment>
<dbReference type="Gene3D" id="3.30.565.10">
    <property type="entry name" value="Histidine kinase-like ATPase, C-terminal domain"/>
    <property type="match status" value="1"/>
</dbReference>
<dbReference type="InParanoid" id="A0A263D410"/>
<evidence type="ECO:0000256" key="3">
    <source>
        <dbReference type="ARBA" id="ARBA00022553"/>
    </source>
</evidence>
<dbReference type="PANTHER" id="PTHR45436">
    <property type="entry name" value="SENSOR HISTIDINE KINASE YKOH"/>
    <property type="match status" value="1"/>
</dbReference>
<evidence type="ECO:0000313" key="9">
    <source>
        <dbReference type="EMBL" id="OZM73180.1"/>
    </source>
</evidence>
<keyword evidence="5 9" id="KW-0418">Kinase</keyword>
<gene>
    <name evidence="9" type="ORF">CFN78_09900</name>
</gene>
<proteinExistence type="predicted"/>
<dbReference type="PANTHER" id="PTHR45436:SF5">
    <property type="entry name" value="SENSOR HISTIDINE KINASE TRCS"/>
    <property type="match status" value="1"/>
</dbReference>
<dbReference type="EC" id="2.7.13.3" evidence="2"/>
<keyword evidence="7" id="KW-0812">Transmembrane</keyword>
<organism evidence="9 10">
    <name type="scientific">Amycolatopsis antarctica</name>
    <dbReference type="NCBI Taxonomy" id="1854586"/>
    <lineage>
        <taxon>Bacteria</taxon>
        <taxon>Bacillati</taxon>
        <taxon>Actinomycetota</taxon>
        <taxon>Actinomycetes</taxon>
        <taxon>Pseudonocardiales</taxon>
        <taxon>Pseudonocardiaceae</taxon>
        <taxon>Amycolatopsis</taxon>
    </lineage>
</organism>
<dbReference type="Gene3D" id="6.10.340.10">
    <property type="match status" value="1"/>
</dbReference>
<dbReference type="GO" id="GO:0004673">
    <property type="term" value="F:protein histidine kinase activity"/>
    <property type="evidence" value="ECO:0007669"/>
    <property type="project" value="UniProtKB-EC"/>
</dbReference>
<evidence type="ECO:0000256" key="6">
    <source>
        <dbReference type="SAM" id="MobiDB-lite"/>
    </source>
</evidence>
<dbReference type="GO" id="GO:0000160">
    <property type="term" value="P:phosphorelay signal transduction system"/>
    <property type="evidence" value="ECO:0007669"/>
    <property type="project" value="TreeGrafter"/>
</dbReference>
<feature type="compositionally biased region" description="Low complexity" evidence="6">
    <location>
        <begin position="748"/>
        <end position="764"/>
    </location>
</feature>
<feature type="domain" description="Histidine kinase/HSP90-like ATPase" evidence="8">
    <location>
        <begin position="525"/>
        <end position="638"/>
    </location>
</feature>
<reference evidence="9 10" key="1">
    <citation type="submission" date="2017-07" db="EMBL/GenBank/DDBJ databases">
        <title>Amycolatopsis antarcticus sp. nov., isolated from the surface of an Antarcticus brown macroalga.</title>
        <authorList>
            <person name="Wang J."/>
            <person name="Leiva S."/>
            <person name="Huang J."/>
            <person name="Huang Y."/>
        </authorList>
    </citation>
    <scope>NUCLEOTIDE SEQUENCE [LARGE SCALE GENOMIC DNA]</scope>
    <source>
        <strain evidence="9 10">AU-G6</strain>
    </source>
</reference>
<dbReference type="SUPFAM" id="SSF55874">
    <property type="entry name" value="ATPase domain of HSP90 chaperone/DNA topoisomerase II/histidine kinase"/>
    <property type="match status" value="1"/>
</dbReference>
<dbReference type="InterPro" id="IPR050428">
    <property type="entry name" value="TCS_sensor_his_kinase"/>
</dbReference>
<feature type="transmembrane region" description="Helical" evidence="7">
    <location>
        <begin position="21"/>
        <end position="42"/>
    </location>
</feature>
<evidence type="ECO:0000313" key="10">
    <source>
        <dbReference type="Proteomes" id="UP000242444"/>
    </source>
</evidence>
<evidence type="ECO:0000256" key="7">
    <source>
        <dbReference type="SAM" id="Phobius"/>
    </source>
</evidence>
<dbReference type="InterPro" id="IPR036890">
    <property type="entry name" value="HATPase_C_sf"/>
</dbReference>
<evidence type="ECO:0000256" key="4">
    <source>
        <dbReference type="ARBA" id="ARBA00022679"/>
    </source>
</evidence>
<comment type="caution">
    <text evidence="9">The sequence shown here is derived from an EMBL/GenBank/DDBJ whole genome shotgun (WGS) entry which is preliminary data.</text>
</comment>
<evidence type="ECO:0000259" key="8">
    <source>
        <dbReference type="SMART" id="SM00387"/>
    </source>
</evidence>